<comment type="caution">
    <text evidence="2">The sequence shown here is derived from an EMBL/GenBank/DDBJ whole genome shotgun (WGS) entry which is preliminary data.</text>
</comment>
<accession>A0A644V6F5</accession>
<feature type="transmembrane region" description="Helical" evidence="1">
    <location>
        <begin position="80"/>
        <end position="100"/>
    </location>
</feature>
<name>A0A644V6F5_9ZZZZ</name>
<protein>
    <recommendedName>
        <fullName evidence="3">T9SS type A sorting domain-containing protein</fullName>
    </recommendedName>
</protein>
<keyword evidence="1" id="KW-0812">Transmembrane</keyword>
<keyword evidence="1" id="KW-1133">Transmembrane helix</keyword>
<sequence length="224" mass="25955">MENQHDYAELIERFLEGALSDDELVTFKKQLESDPEMAEVYRQRIALQELWVESTRRGMLKKQIGQVIAREKQSIRARRNIRLAAAAVVVLSVIGSLLIFNTRNTKPEEQYAAGQETPLPATEGKQNQMNEYGNIDIVKPAKSVDDFFPDEYTPMKSNDTIVFRWPSSMETRYLTIYNNKGELVKKVTIRKKIKEYMLLPGVLKPGIYYWKMMNDSTLIRITVQ</sequence>
<evidence type="ECO:0000313" key="2">
    <source>
        <dbReference type="EMBL" id="MPL86926.1"/>
    </source>
</evidence>
<dbReference type="AlphaFoldDB" id="A0A644V6F5"/>
<keyword evidence="1" id="KW-0472">Membrane</keyword>
<evidence type="ECO:0008006" key="3">
    <source>
        <dbReference type="Google" id="ProtNLM"/>
    </source>
</evidence>
<gene>
    <name evidence="2" type="ORF">SDC9_32913</name>
</gene>
<dbReference type="EMBL" id="VSSQ01000230">
    <property type="protein sequence ID" value="MPL86926.1"/>
    <property type="molecule type" value="Genomic_DNA"/>
</dbReference>
<reference evidence="2" key="1">
    <citation type="submission" date="2019-08" db="EMBL/GenBank/DDBJ databases">
        <authorList>
            <person name="Kucharzyk K."/>
            <person name="Murdoch R.W."/>
            <person name="Higgins S."/>
            <person name="Loffler F."/>
        </authorList>
    </citation>
    <scope>NUCLEOTIDE SEQUENCE</scope>
</reference>
<organism evidence="2">
    <name type="scientific">bioreactor metagenome</name>
    <dbReference type="NCBI Taxonomy" id="1076179"/>
    <lineage>
        <taxon>unclassified sequences</taxon>
        <taxon>metagenomes</taxon>
        <taxon>ecological metagenomes</taxon>
    </lineage>
</organism>
<proteinExistence type="predicted"/>
<evidence type="ECO:0000256" key="1">
    <source>
        <dbReference type="SAM" id="Phobius"/>
    </source>
</evidence>